<keyword evidence="2" id="KW-0436">Ligase</keyword>
<dbReference type="EC" id="6.3.4.19" evidence="1"/>
<proteinExistence type="inferred from homology"/>
<name>A0AAE8SYR5_9PEZI</name>
<evidence type="ECO:0000256" key="6">
    <source>
        <dbReference type="ARBA" id="ARBA00048539"/>
    </source>
</evidence>
<dbReference type="Pfam" id="PF01171">
    <property type="entry name" value="ATP_bind_3"/>
    <property type="match status" value="2"/>
</dbReference>
<dbReference type="Gene3D" id="3.40.50.620">
    <property type="entry name" value="HUPs"/>
    <property type="match status" value="1"/>
</dbReference>
<keyword evidence="3" id="KW-0819">tRNA processing</keyword>
<comment type="catalytic activity">
    <reaction evidence="6">
        <text>cytidine(34) in tRNA(Ile2) + L-lysine + ATP = lysidine(34) in tRNA(Ile2) + AMP + diphosphate + H(+)</text>
        <dbReference type="Rhea" id="RHEA:43744"/>
        <dbReference type="Rhea" id="RHEA-COMP:10625"/>
        <dbReference type="Rhea" id="RHEA-COMP:10670"/>
        <dbReference type="ChEBI" id="CHEBI:15378"/>
        <dbReference type="ChEBI" id="CHEBI:30616"/>
        <dbReference type="ChEBI" id="CHEBI:32551"/>
        <dbReference type="ChEBI" id="CHEBI:33019"/>
        <dbReference type="ChEBI" id="CHEBI:82748"/>
        <dbReference type="ChEBI" id="CHEBI:83665"/>
        <dbReference type="ChEBI" id="CHEBI:456215"/>
        <dbReference type="EC" id="6.3.4.19"/>
    </reaction>
</comment>
<feature type="domain" description="tRNA(Ile)-lysidine/2-thiocytidine synthase N-terminal" evidence="7">
    <location>
        <begin position="44"/>
        <end position="189"/>
    </location>
</feature>
<accession>A0AAE8SYR5</accession>
<organism evidence="8 9">
    <name type="scientific">Cephalotrichum gorgonifer</name>
    <dbReference type="NCBI Taxonomy" id="2041049"/>
    <lineage>
        <taxon>Eukaryota</taxon>
        <taxon>Fungi</taxon>
        <taxon>Dikarya</taxon>
        <taxon>Ascomycota</taxon>
        <taxon>Pezizomycotina</taxon>
        <taxon>Sordariomycetes</taxon>
        <taxon>Hypocreomycetidae</taxon>
        <taxon>Microascales</taxon>
        <taxon>Microascaceae</taxon>
        <taxon>Cephalotrichum</taxon>
    </lineage>
</organism>
<evidence type="ECO:0000256" key="5">
    <source>
        <dbReference type="ARBA" id="ARBA00022840"/>
    </source>
</evidence>
<reference evidence="8" key="1">
    <citation type="submission" date="2018-03" db="EMBL/GenBank/DDBJ databases">
        <authorList>
            <person name="Guldener U."/>
        </authorList>
    </citation>
    <scope>NUCLEOTIDE SEQUENCE</scope>
</reference>
<dbReference type="NCBIfam" id="TIGR02432">
    <property type="entry name" value="lysidine_TilS_N"/>
    <property type="match status" value="1"/>
</dbReference>
<evidence type="ECO:0000256" key="2">
    <source>
        <dbReference type="ARBA" id="ARBA00022598"/>
    </source>
</evidence>
<dbReference type="GO" id="GO:0008033">
    <property type="term" value="P:tRNA processing"/>
    <property type="evidence" value="ECO:0007669"/>
    <property type="project" value="UniProtKB-KW"/>
</dbReference>
<sequence length="662" mass="74449">MGPIARVFHHSAKPVSLLEFTDALQATCPRLHPRARHSRHRTIGLATSGGVDSMALAYLFSLLRTQNPTFLIGDSPCSDVTAMVIDHKLRPNSAQEARAVVAELGKMRHISPRVLELNWGDVDPLTLTNLETAARRLRYRLLGETCAWGNIDNLFLGHHADDMHETVLMRLLGGHPARGLAGMRRSNDIPECYDMHGAYQSGFVDQMAGKRPPLTYNIRRKEAHGLRRDLLSDMRPQLRVPIDDRLSYLDVKPRPPPEDHENYTYEEGYDDLIEEWGGETPRSKEKPELDQLDTEDGGVRICRPLLDFEKDRLIATCEQNGITWFEDPTNADPGLTTRNAVRHLVRNHELPEALRRPAILRLAERVRERVQGEEEEARQLLLERTNVLDFRTNAGTLEVEFPDLHPGEDLERNRTVAALLVRRIIEVVSPETHSPALPSLQGTVSRLFPRLATPAHPTSQPASFNIASVLLSRLPDGSSSSSSGAGAARWLLSRAPYPAPNPLPEAHYFQAKGFPHHGHGVVRMKPRWTYVRKKWRLFDGRFWVLLRLRIPGRFTVAPFRPEHSKAFKAALGREERERLEALLVGHAPGKVRYTLPAVYYDGVVDLEGDGGGTVPGRGGLGMMVALPSLGVHLPGLEKLMTYEVRYKKVDREILEKCHMSVL</sequence>
<gene>
    <name evidence="8" type="ORF">DNG_07984</name>
</gene>
<dbReference type="GO" id="GO:0005524">
    <property type="term" value="F:ATP binding"/>
    <property type="evidence" value="ECO:0007669"/>
    <property type="project" value="UniProtKB-KW"/>
</dbReference>
<keyword evidence="5" id="KW-0067">ATP-binding</keyword>
<dbReference type="CDD" id="cd01992">
    <property type="entry name" value="TilS_N"/>
    <property type="match status" value="1"/>
</dbReference>
<dbReference type="PANTHER" id="PTHR43033">
    <property type="entry name" value="TRNA(ILE)-LYSIDINE SYNTHASE-RELATED"/>
    <property type="match status" value="1"/>
</dbReference>
<dbReference type="InterPro" id="IPR014729">
    <property type="entry name" value="Rossmann-like_a/b/a_fold"/>
</dbReference>
<dbReference type="Proteomes" id="UP001187682">
    <property type="component" value="Unassembled WGS sequence"/>
</dbReference>
<dbReference type="InterPro" id="IPR012795">
    <property type="entry name" value="tRNA_Ile_lys_synt_N"/>
</dbReference>
<evidence type="ECO:0000313" key="9">
    <source>
        <dbReference type="Proteomes" id="UP001187682"/>
    </source>
</evidence>
<dbReference type="InterPro" id="IPR012094">
    <property type="entry name" value="tRNA_Ile_lys_synt"/>
</dbReference>
<comment type="caution">
    <text evidence="8">The sequence shown here is derived from an EMBL/GenBank/DDBJ whole genome shotgun (WGS) entry which is preliminary data.</text>
</comment>
<evidence type="ECO:0000256" key="3">
    <source>
        <dbReference type="ARBA" id="ARBA00022694"/>
    </source>
</evidence>
<dbReference type="SUPFAM" id="SSF52402">
    <property type="entry name" value="Adenine nucleotide alpha hydrolases-like"/>
    <property type="match status" value="1"/>
</dbReference>
<dbReference type="PANTHER" id="PTHR43033:SF1">
    <property type="entry name" value="TRNA(ILE)-LYSIDINE SYNTHASE-RELATED"/>
    <property type="match status" value="1"/>
</dbReference>
<dbReference type="AlphaFoldDB" id="A0AAE8SYR5"/>
<evidence type="ECO:0000313" key="8">
    <source>
        <dbReference type="EMBL" id="SPO05297.1"/>
    </source>
</evidence>
<dbReference type="InterPro" id="IPR011063">
    <property type="entry name" value="TilS/TtcA_N"/>
</dbReference>
<keyword evidence="9" id="KW-1185">Reference proteome</keyword>
<evidence type="ECO:0000256" key="4">
    <source>
        <dbReference type="ARBA" id="ARBA00022741"/>
    </source>
</evidence>
<feature type="domain" description="tRNA(Ile)-lysidine/2-thiocytidine synthase N-terminal" evidence="7">
    <location>
        <begin position="270"/>
        <end position="343"/>
    </location>
</feature>
<evidence type="ECO:0000256" key="1">
    <source>
        <dbReference type="ARBA" id="ARBA00013267"/>
    </source>
</evidence>
<protein>
    <recommendedName>
        <fullName evidence="1">tRNA(Ile)-lysidine synthetase</fullName>
        <ecNumber evidence="1">6.3.4.19</ecNumber>
    </recommendedName>
</protein>
<dbReference type="HAMAP" id="MF_01161">
    <property type="entry name" value="tRNA_Ile_lys_synt"/>
    <property type="match status" value="1"/>
</dbReference>
<dbReference type="GO" id="GO:0032267">
    <property type="term" value="F:tRNA(Ile)-lysidine synthase activity"/>
    <property type="evidence" value="ECO:0007669"/>
    <property type="project" value="UniProtKB-EC"/>
</dbReference>
<dbReference type="EMBL" id="ONZQ02000012">
    <property type="protein sequence ID" value="SPO05297.1"/>
    <property type="molecule type" value="Genomic_DNA"/>
</dbReference>
<keyword evidence="4" id="KW-0547">Nucleotide-binding</keyword>
<evidence type="ECO:0000259" key="7">
    <source>
        <dbReference type="Pfam" id="PF01171"/>
    </source>
</evidence>